<dbReference type="HOGENOM" id="CLU_005527_0_0_1"/>
<gene>
    <name evidence="2" type="ORF">GUITHDRAFT_100517</name>
</gene>
<keyword evidence="1" id="KW-1133">Transmembrane helix</keyword>
<evidence type="ECO:0000256" key="1">
    <source>
        <dbReference type="SAM" id="Phobius"/>
    </source>
</evidence>
<feature type="transmembrane region" description="Helical" evidence="1">
    <location>
        <begin position="186"/>
        <end position="211"/>
    </location>
</feature>
<reference evidence="2 4" key="1">
    <citation type="journal article" date="2012" name="Nature">
        <title>Algal genomes reveal evolutionary mosaicism and the fate of nucleomorphs.</title>
        <authorList>
            <consortium name="DOE Joint Genome Institute"/>
            <person name="Curtis B.A."/>
            <person name="Tanifuji G."/>
            <person name="Burki F."/>
            <person name="Gruber A."/>
            <person name="Irimia M."/>
            <person name="Maruyama S."/>
            <person name="Arias M.C."/>
            <person name="Ball S.G."/>
            <person name="Gile G.H."/>
            <person name="Hirakawa Y."/>
            <person name="Hopkins J.F."/>
            <person name="Kuo A."/>
            <person name="Rensing S.A."/>
            <person name="Schmutz J."/>
            <person name="Symeonidi A."/>
            <person name="Elias M."/>
            <person name="Eveleigh R.J."/>
            <person name="Herman E.K."/>
            <person name="Klute M.J."/>
            <person name="Nakayama T."/>
            <person name="Obornik M."/>
            <person name="Reyes-Prieto A."/>
            <person name="Armbrust E.V."/>
            <person name="Aves S.J."/>
            <person name="Beiko R.G."/>
            <person name="Coutinho P."/>
            <person name="Dacks J.B."/>
            <person name="Durnford D.G."/>
            <person name="Fast N.M."/>
            <person name="Green B.R."/>
            <person name="Grisdale C.J."/>
            <person name="Hempel F."/>
            <person name="Henrissat B."/>
            <person name="Hoppner M.P."/>
            <person name="Ishida K."/>
            <person name="Kim E."/>
            <person name="Koreny L."/>
            <person name="Kroth P.G."/>
            <person name="Liu Y."/>
            <person name="Malik S.B."/>
            <person name="Maier U.G."/>
            <person name="McRose D."/>
            <person name="Mock T."/>
            <person name="Neilson J.A."/>
            <person name="Onodera N.T."/>
            <person name="Poole A.M."/>
            <person name="Pritham E.J."/>
            <person name="Richards T.A."/>
            <person name="Rocap G."/>
            <person name="Roy S.W."/>
            <person name="Sarai C."/>
            <person name="Schaack S."/>
            <person name="Shirato S."/>
            <person name="Slamovits C.H."/>
            <person name="Spencer D.F."/>
            <person name="Suzuki S."/>
            <person name="Worden A.Z."/>
            <person name="Zauner S."/>
            <person name="Barry K."/>
            <person name="Bell C."/>
            <person name="Bharti A.K."/>
            <person name="Crow J.A."/>
            <person name="Grimwood J."/>
            <person name="Kramer R."/>
            <person name="Lindquist E."/>
            <person name="Lucas S."/>
            <person name="Salamov A."/>
            <person name="McFadden G.I."/>
            <person name="Lane C.E."/>
            <person name="Keeling P.J."/>
            <person name="Gray M.W."/>
            <person name="Grigoriev I.V."/>
            <person name="Archibald J.M."/>
        </authorList>
    </citation>
    <scope>NUCLEOTIDE SEQUENCE</scope>
    <source>
        <strain evidence="2 4">CCMP2712</strain>
    </source>
</reference>
<feature type="transmembrane region" description="Helical" evidence="1">
    <location>
        <begin position="964"/>
        <end position="985"/>
    </location>
</feature>
<dbReference type="RefSeq" id="XP_005840511.1">
    <property type="nucleotide sequence ID" value="XM_005840454.1"/>
</dbReference>
<dbReference type="STRING" id="905079.L1JY75"/>
<reference evidence="4" key="2">
    <citation type="submission" date="2012-11" db="EMBL/GenBank/DDBJ databases">
        <authorList>
            <person name="Kuo A."/>
            <person name="Curtis B.A."/>
            <person name="Tanifuji G."/>
            <person name="Burki F."/>
            <person name="Gruber A."/>
            <person name="Irimia M."/>
            <person name="Maruyama S."/>
            <person name="Arias M.C."/>
            <person name="Ball S.G."/>
            <person name="Gile G.H."/>
            <person name="Hirakawa Y."/>
            <person name="Hopkins J.F."/>
            <person name="Rensing S.A."/>
            <person name="Schmutz J."/>
            <person name="Symeonidi A."/>
            <person name="Elias M."/>
            <person name="Eveleigh R.J."/>
            <person name="Herman E.K."/>
            <person name="Klute M.J."/>
            <person name="Nakayama T."/>
            <person name="Obornik M."/>
            <person name="Reyes-Prieto A."/>
            <person name="Armbrust E.V."/>
            <person name="Aves S.J."/>
            <person name="Beiko R.G."/>
            <person name="Coutinho P."/>
            <person name="Dacks J.B."/>
            <person name="Durnford D.G."/>
            <person name="Fast N.M."/>
            <person name="Green B.R."/>
            <person name="Grisdale C."/>
            <person name="Hempe F."/>
            <person name="Henrissat B."/>
            <person name="Hoppner M.P."/>
            <person name="Ishida K.-I."/>
            <person name="Kim E."/>
            <person name="Koreny L."/>
            <person name="Kroth P.G."/>
            <person name="Liu Y."/>
            <person name="Malik S.-B."/>
            <person name="Maier U.G."/>
            <person name="McRose D."/>
            <person name="Mock T."/>
            <person name="Neilson J.A."/>
            <person name="Onodera N.T."/>
            <person name="Poole A.M."/>
            <person name="Pritham E.J."/>
            <person name="Richards T.A."/>
            <person name="Rocap G."/>
            <person name="Roy S.W."/>
            <person name="Sarai C."/>
            <person name="Schaack S."/>
            <person name="Shirato S."/>
            <person name="Slamovits C.H."/>
            <person name="Spencer D.F."/>
            <person name="Suzuki S."/>
            <person name="Worden A.Z."/>
            <person name="Zauner S."/>
            <person name="Barry K."/>
            <person name="Bell C."/>
            <person name="Bharti A.K."/>
            <person name="Crow J.A."/>
            <person name="Grimwood J."/>
            <person name="Kramer R."/>
            <person name="Lindquist E."/>
            <person name="Lucas S."/>
            <person name="Salamov A."/>
            <person name="McFadden G.I."/>
            <person name="Lane C.E."/>
            <person name="Keeling P.J."/>
            <person name="Gray M.W."/>
            <person name="Grigoriev I.V."/>
            <person name="Archibald J.M."/>
        </authorList>
    </citation>
    <scope>NUCLEOTIDE SEQUENCE</scope>
    <source>
        <strain evidence="4">CCMP2712</strain>
    </source>
</reference>
<name>L1JY75_GUITC</name>
<accession>L1JY75</accession>
<dbReference type="eggNOG" id="ENOG502SUH0">
    <property type="taxonomic scope" value="Eukaryota"/>
</dbReference>
<proteinExistence type="predicted"/>
<feature type="transmembrane region" description="Helical" evidence="1">
    <location>
        <begin position="930"/>
        <end position="952"/>
    </location>
</feature>
<dbReference type="Proteomes" id="UP000011087">
    <property type="component" value="Unassembled WGS sequence"/>
</dbReference>
<keyword evidence="4" id="KW-1185">Reference proteome</keyword>
<feature type="transmembrane region" description="Helical" evidence="1">
    <location>
        <begin position="159"/>
        <end position="180"/>
    </location>
</feature>
<feature type="transmembrane region" description="Helical" evidence="1">
    <location>
        <begin position="991"/>
        <end position="1008"/>
    </location>
</feature>
<dbReference type="EnsemblProtists" id="EKX53531">
    <property type="protein sequence ID" value="EKX53531"/>
    <property type="gene ID" value="GUITHDRAFT_100517"/>
</dbReference>
<keyword evidence="1" id="KW-0812">Transmembrane</keyword>
<evidence type="ECO:0000313" key="4">
    <source>
        <dbReference type="Proteomes" id="UP000011087"/>
    </source>
</evidence>
<dbReference type="EMBL" id="JH992969">
    <property type="protein sequence ID" value="EKX53531.1"/>
    <property type="molecule type" value="Genomic_DNA"/>
</dbReference>
<feature type="transmembrane region" description="Helical" evidence="1">
    <location>
        <begin position="693"/>
        <end position="710"/>
    </location>
</feature>
<dbReference type="KEGG" id="gtt:GUITHDRAFT_100517"/>
<dbReference type="PaxDb" id="55529-EKX53531"/>
<organism evidence="2">
    <name type="scientific">Guillardia theta (strain CCMP2712)</name>
    <name type="common">Cryptophyte</name>
    <dbReference type="NCBI Taxonomy" id="905079"/>
    <lineage>
        <taxon>Eukaryota</taxon>
        <taxon>Cryptophyceae</taxon>
        <taxon>Pyrenomonadales</taxon>
        <taxon>Geminigeraceae</taxon>
        <taxon>Guillardia</taxon>
    </lineage>
</organism>
<feature type="transmembrane region" description="Helical" evidence="1">
    <location>
        <begin position="223"/>
        <end position="250"/>
    </location>
</feature>
<sequence>MIALSPNRFLFDSTLWDSNSVTLHSRFARFSVLMMRNGSAGQDVGFAGEAGLLMNGCYLEPASSRRTGDRIVNEYEQPVAFNGWFLRNGYDSPVTDMSLVILEISEDGEKWKNLAVSKPYCSLIRDSLELNYEGIEMPTTRGGEVVFDFTSSWCMTPTILVSVARLIEVFSLMLGFLFVWHGSDDLMLILCTGFTIASLLLIGSAILFRIGGECYGVPLTEGLTTLLLFPTPLIFSDIFGFEFGLIWAAVNLIDKVSNGNSQILSECFVAAVMISVIMTQIYVSRKARFDVRQDEQQFDKAWDRISRNEHAHIYLQSIQKTLLTVQRESYEISQRFQAAMQSITSTKQIDLGKGAVVVERNSPASLKMKNKLFRSTFIDRAKAEYQAYCISNLDQLYAQAILVYPLFLRKVQHIAHIAGGYFAGRGEDGAASYISWREAAGKPEEEAKIKWAGLKGSTRAVEKIVRSYGGDVSKLVDVVREAIVFDSLQDLSVAVQAITRDSEIRVMRIKNRFDEAYDARGSAGYRDVAINLCVVGEESGRVGVSRHVCELQCKLRELSIIESSDQHSRYLHYKSCYCDFLRSLTAAFQRKVDMFLKSKKPIRVKDIAISTRRVSDYASDLADKAQNSFDDFIKSCDGFSRLFQFSMLKISLPCNILDRALENGSNGFRNASWTSVLFSATPVRALLWKFQTIFLFSLIVFGLLGLFVLHRHDNESMNLFSARAVLFRTVKTRNGTDAALLTKPSVSDLVLYRSGCRVNQTSTKLWLNGADAVLYSKEVLGFNAVRFRNNEEQGTEWADAVIFQIYRMEEDFDPRQPSVAKKDWTLIATSSSQFLHLQCGEDAVKGSKNFLTSLQRGSFSEVDLRATWNFNLLQYGCYIPMIFAFLITALSRICNLIRLSQAFFCCSIAGPGVSVLVVMLGQWVEGRDLFYANFDTIIQGILWIMLGCLAWFRQKWFLSFIPVLWGTVFALSGVHSVVICGRLSFYLQPDPFAFLCIYALITLARYVSKFISFKKIEKDLKAYETEWKSIVQTDISDQQEMLKRVQENVRETIVRQLFDEIHQTESDQNFVSSNPQVSLTILPTPNIQPSPVKSLDQLYAQAILVYPLFLRKVQHIAHIAGGYFAGRGEDGAASYISWREAAGKPEEEAKIKWAGLKGSTRAVEKIVRSYGGDVSKLVDVVREAIVFDSLQDLSVAVQAITRDSEIRVMRIKNRFDEAYDARGSAGYRDVAINLCVVGEESGRVGVSRHVCELQLVLRSFMKLRNASGHKRYVSFRDLRGE</sequence>
<feature type="transmembrane region" description="Helical" evidence="1">
    <location>
        <begin position="262"/>
        <end position="283"/>
    </location>
</feature>
<evidence type="ECO:0000313" key="3">
    <source>
        <dbReference type="EnsemblProtists" id="EKX53531"/>
    </source>
</evidence>
<evidence type="ECO:0000313" key="2">
    <source>
        <dbReference type="EMBL" id="EKX53531.1"/>
    </source>
</evidence>
<protein>
    <submittedName>
        <fullName evidence="2 3">Uncharacterized protein</fullName>
    </submittedName>
</protein>
<keyword evidence="1" id="KW-0472">Membrane</keyword>
<feature type="transmembrane region" description="Helical" evidence="1">
    <location>
        <begin position="902"/>
        <end position="924"/>
    </location>
</feature>
<dbReference type="GeneID" id="17310479"/>
<reference evidence="3" key="3">
    <citation type="submission" date="2015-06" db="UniProtKB">
        <authorList>
            <consortium name="EnsemblProtists"/>
        </authorList>
    </citation>
    <scope>IDENTIFICATION</scope>
</reference>